<name>A0A1G7UVN7_9SPHI</name>
<accession>A0A1G7UVN7</accession>
<protein>
    <submittedName>
        <fullName evidence="1">Uncharacterized protein</fullName>
    </submittedName>
</protein>
<dbReference type="STRING" id="405671.SAMN05421827_107139"/>
<dbReference type="EMBL" id="FNCH01000007">
    <property type="protein sequence ID" value="SDG51534.1"/>
    <property type="molecule type" value="Genomic_DNA"/>
</dbReference>
<dbReference type="AlphaFoldDB" id="A0A1G7UVN7"/>
<evidence type="ECO:0000313" key="2">
    <source>
        <dbReference type="Proteomes" id="UP000199643"/>
    </source>
</evidence>
<reference evidence="2" key="1">
    <citation type="submission" date="2016-10" db="EMBL/GenBank/DDBJ databases">
        <authorList>
            <person name="Varghese N."/>
            <person name="Submissions S."/>
        </authorList>
    </citation>
    <scope>NUCLEOTIDE SEQUENCE [LARGE SCALE GENOMIC DNA]</scope>
    <source>
        <strain evidence="2">DSM 17933</strain>
    </source>
</reference>
<keyword evidence="2" id="KW-1185">Reference proteome</keyword>
<gene>
    <name evidence="1" type="ORF">SAMN05421827_107139</name>
</gene>
<sequence length="59" mass="6586">MFIFDCSNQNIKQLLNESGHQKIGIGIRSKLCTGSYLVLGTVLLILARKDIINQPNEIL</sequence>
<organism evidence="1 2">
    <name type="scientific">Pedobacter terrae</name>
    <dbReference type="NCBI Taxonomy" id="405671"/>
    <lineage>
        <taxon>Bacteria</taxon>
        <taxon>Pseudomonadati</taxon>
        <taxon>Bacteroidota</taxon>
        <taxon>Sphingobacteriia</taxon>
        <taxon>Sphingobacteriales</taxon>
        <taxon>Sphingobacteriaceae</taxon>
        <taxon>Pedobacter</taxon>
    </lineage>
</organism>
<evidence type="ECO:0000313" key="1">
    <source>
        <dbReference type="EMBL" id="SDG51534.1"/>
    </source>
</evidence>
<dbReference type="Proteomes" id="UP000199643">
    <property type="component" value="Unassembled WGS sequence"/>
</dbReference>
<proteinExistence type="predicted"/>